<dbReference type="PANTHER" id="PTHR35526:SF3">
    <property type="entry name" value="ANTI-SIGMA-F FACTOR RSBW"/>
    <property type="match status" value="1"/>
</dbReference>
<dbReference type="AlphaFoldDB" id="A0A7W3TFU5"/>
<evidence type="ECO:0000256" key="2">
    <source>
        <dbReference type="SAM" id="MobiDB-lite"/>
    </source>
</evidence>
<name>A0A7W3TFU5_9ACTN</name>
<evidence type="ECO:0000313" key="4">
    <source>
        <dbReference type="EMBL" id="MBB0245900.1"/>
    </source>
</evidence>
<comment type="caution">
    <text evidence="4">The sequence shown here is derived from an EMBL/GenBank/DDBJ whole genome shotgun (WGS) entry which is preliminary data.</text>
</comment>
<organism evidence="4 5">
    <name type="scientific">Streptomyces alkaliphilus</name>
    <dbReference type="NCBI Taxonomy" id="1472722"/>
    <lineage>
        <taxon>Bacteria</taxon>
        <taxon>Bacillati</taxon>
        <taxon>Actinomycetota</taxon>
        <taxon>Actinomycetes</taxon>
        <taxon>Kitasatosporales</taxon>
        <taxon>Streptomycetaceae</taxon>
        <taxon>Streptomyces</taxon>
    </lineage>
</organism>
<accession>A0A7W3TFU5</accession>
<evidence type="ECO:0000256" key="1">
    <source>
        <dbReference type="ARBA" id="ARBA00022527"/>
    </source>
</evidence>
<keyword evidence="1" id="KW-0808">Transferase</keyword>
<dbReference type="Proteomes" id="UP000538929">
    <property type="component" value="Unassembled WGS sequence"/>
</dbReference>
<dbReference type="InterPro" id="IPR036890">
    <property type="entry name" value="HATPase_C_sf"/>
</dbReference>
<evidence type="ECO:0000313" key="5">
    <source>
        <dbReference type="Proteomes" id="UP000538929"/>
    </source>
</evidence>
<keyword evidence="5" id="KW-1185">Reference proteome</keyword>
<dbReference type="SUPFAM" id="SSF55874">
    <property type="entry name" value="ATPase domain of HSP90 chaperone/DNA topoisomerase II/histidine kinase"/>
    <property type="match status" value="1"/>
</dbReference>
<proteinExistence type="predicted"/>
<dbReference type="CDD" id="cd16936">
    <property type="entry name" value="HATPase_RsbW-like"/>
    <property type="match status" value="1"/>
</dbReference>
<keyword evidence="1" id="KW-0418">Kinase</keyword>
<dbReference type="InterPro" id="IPR003594">
    <property type="entry name" value="HATPase_dom"/>
</dbReference>
<gene>
    <name evidence="4" type="ORF">FNQ90_17740</name>
</gene>
<dbReference type="GO" id="GO:0004674">
    <property type="term" value="F:protein serine/threonine kinase activity"/>
    <property type="evidence" value="ECO:0007669"/>
    <property type="project" value="UniProtKB-KW"/>
</dbReference>
<sequence>MATVVTQHVPASASVSVPHGPSGPGLARRRMRRDLRTAGVPEAVVDDAVLVLTELLSNACRHARPLEGERVRATWHHDRAGEVTVSVTDGGGPTLPRTAAPSISARGGRGLTIIGSLTRDWGVLEGDPSGGVTVWAVLPAHAR</sequence>
<dbReference type="PANTHER" id="PTHR35526">
    <property type="entry name" value="ANTI-SIGMA-F FACTOR RSBW-RELATED"/>
    <property type="match status" value="1"/>
</dbReference>
<protein>
    <recommendedName>
        <fullName evidence="3">Histidine kinase/HSP90-like ATPase domain-containing protein</fullName>
    </recommendedName>
</protein>
<dbReference type="Gene3D" id="3.30.565.10">
    <property type="entry name" value="Histidine kinase-like ATPase, C-terminal domain"/>
    <property type="match status" value="1"/>
</dbReference>
<keyword evidence="1" id="KW-0723">Serine/threonine-protein kinase</keyword>
<feature type="region of interest" description="Disordered" evidence="2">
    <location>
        <begin position="1"/>
        <end position="27"/>
    </location>
</feature>
<dbReference type="EMBL" id="VKHT01000650">
    <property type="protein sequence ID" value="MBB0245900.1"/>
    <property type="molecule type" value="Genomic_DNA"/>
</dbReference>
<dbReference type="Pfam" id="PF13581">
    <property type="entry name" value="HATPase_c_2"/>
    <property type="match status" value="1"/>
</dbReference>
<dbReference type="InterPro" id="IPR050267">
    <property type="entry name" value="Anti-sigma-factor_SerPK"/>
</dbReference>
<evidence type="ECO:0000259" key="3">
    <source>
        <dbReference type="Pfam" id="PF13581"/>
    </source>
</evidence>
<feature type="domain" description="Histidine kinase/HSP90-like ATPase" evidence="3">
    <location>
        <begin position="27"/>
        <end position="123"/>
    </location>
</feature>
<reference evidence="5" key="1">
    <citation type="submission" date="2019-10" db="EMBL/GenBank/DDBJ databases">
        <title>Streptomyces sp. nov., a novel actinobacterium isolated from alkaline environment.</title>
        <authorList>
            <person name="Golinska P."/>
        </authorList>
    </citation>
    <scope>NUCLEOTIDE SEQUENCE [LARGE SCALE GENOMIC DNA]</scope>
    <source>
        <strain evidence="5">DSM 42118</strain>
    </source>
</reference>